<dbReference type="SMART" id="SM00079">
    <property type="entry name" value="PBPe"/>
    <property type="match status" value="1"/>
</dbReference>
<keyword evidence="4 11" id="KW-1133">Transmembrane helix</keyword>
<dbReference type="Pfam" id="PF00060">
    <property type="entry name" value="Lig_chan"/>
    <property type="match status" value="1"/>
</dbReference>
<organism evidence="13 14">
    <name type="scientific">Taxus chinensis</name>
    <name type="common">Chinese yew</name>
    <name type="synonym">Taxus wallichiana var. chinensis</name>
    <dbReference type="NCBI Taxonomy" id="29808"/>
    <lineage>
        <taxon>Eukaryota</taxon>
        <taxon>Viridiplantae</taxon>
        <taxon>Streptophyta</taxon>
        <taxon>Embryophyta</taxon>
        <taxon>Tracheophyta</taxon>
        <taxon>Spermatophyta</taxon>
        <taxon>Pinopsida</taxon>
        <taxon>Pinidae</taxon>
        <taxon>Conifers II</taxon>
        <taxon>Cupressales</taxon>
        <taxon>Taxaceae</taxon>
        <taxon>Taxus</taxon>
    </lineage>
</organism>
<evidence type="ECO:0000256" key="11">
    <source>
        <dbReference type="SAM" id="Phobius"/>
    </source>
</evidence>
<dbReference type="SUPFAM" id="SSF53850">
    <property type="entry name" value="Periplasmic binding protein-like II"/>
    <property type="match status" value="1"/>
</dbReference>
<evidence type="ECO:0000256" key="3">
    <source>
        <dbReference type="ARBA" id="ARBA00022692"/>
    </source>
</evidence>
<dbReference type="AlphaFoldDB" id="A0AA38FY12"/>
<comment type="subcellular location">
    <subcellularLocation>
        <location evidence="1">Membrane</location>
        <topology evidence="1">Multi-pass membrane protein</topology>
    </subcellularLocation>
</comment>
<dbReference type="EMBL" id="JAHRHJ020000006">
    <property type="protein sequence ID" value="KAH9311805.1"/>
    <property type="molecule type" value="Genomic_DNA"/>
</dbReference>
<evidence type="ECO:0000256" key="7">
    <source>
        <dbReference type="ARBA" id="ARBA00023170"/>
    </source>
</evidence>
<dbReference type="InterPro" id="IPR001320">
    <property type="entry name" value="Iontro_rcpt_C"/>
</dbReference>
<keyword evidence="5" id="KW-0406">Ion transport</keyword>
<dbReference type="GO" id="GO:0016020">
    <property type="term" value="C:membrane"/>
    <property type="evidence" value="ECO:0007669"/>
    <property type="project" value="UniProtKB-SubCell"/>
</dbReference>
<reference evidence="13 14" key="1">
    <citation type="journal article" date="2021" name="Nat. Plants">
        <title>The Taxus genome provides insights into paclitaxel biosynthesis.</title>
        <authorList>
            <person name="Xiong X."/>
            <person name="Gou J."/>
            <person name="Liao Q."/>
            <person name="Li Y."/>
            <person name="Zhou Q."/>
            <person name="Bi G."/>
            <person name="Li C."/>
            <person name="Du R."/>
            <person name="Wang X."/>
            <person name="Sun T."/>
            <person name="Guo L."/>
            <person name="Liang H."/>
            <person name="Lu P."/>
            <person name="Wu Y."/>
            <person name="Zhang Z."/>
            <person name="Ro D.K."/>
            <person name="Shang Y."/>
            <person name="Huang S."/>
            <person name="Yan J."/>
        </authorList>
    </citation>
    <scope>NUCLEOTIDE SEQUENCE [LARGE SCALE GENOMIC DNA]</scope>
    <source>
        <strain evidence="13">Ta-2019</strain>
    </source>
</reference>
<sequence>FIFSTLFFAQSERVKSILGRIVVIVWLFVILIVTSSYTANLTLLLTVEQLKPEFHGISEVLASDVPIGFQAGSYVGDFLNKLGVTKDRLLPLQNVSSYAEMLSRGPKAGGVGAIVDELPHAQLFLSSECGFRIYSKQFTSNGWGFAFEKGSKLAVDVSTAIVELEENGELQRIHDKWFGSSLCDSTDSTESNQLGLASFWGLFLITGLVSVACVILYFISDHPFIKKRDA</sequence>
<evidence type="ECO:0000256" key="5">
    <source>
        <dbReference type="ARBA" id="ARBA00023065"/>
    </source>
</evidence>
<gene>
    <name evidence="13" type="ORF">KI387_026840</name>
</gene>
<feature type="domain" description="Ionotropic glutamate receptor C-terminal" evidence="12">
    <location>
        <begin position="5"/>
        <end position="180"/>
    </location>
</feature>
<dbReference type="GO" id="GO:0015276">
    <property type="term" value="F:ligand-gated monoatomic ion channel activity"/>
    <property type="evidence" value="ECO:0007669"/>
    <property type="project" value="InterPro"/>
</dbReference>
<dbReference type="InterPro" id="IPR015683">
    <property type="entry name" value="Ionotropic_Glu_rcpt"/>
</dbReference>
<keyword evidence="8" id="KW-0325">Glycoprotein</keyword>
<comment type="caution">
    <text evidence="13">The sequence shown here is derived from an EMBL/GenBank/DDBJ whole genome shotgun (WGS) entry which is preliminary data.</text>
</comment>
<evidence type="ECO:0000256" key="2">
    <source>
        <dbReference type="ARBA" id="ARBA00022448"/>
    </source>
</evidence>
<evidence type="ECO:0000313" key="13">
    <source>
        <dbReference type="EMBL" id="KAH9311805.1"/>
    </source>
</evidence>
<evidence type="ECO:0000256" key="4">
    <source>
        <dbReference type="ARBA" id="ARBA00022989"/>
    </source>
</evidence>
<dbReference type="PANTHER" id="PTHR18966">
    <property type="entry name" value="IONOTROPIC GLUTAMATE RECEPTOR"/>
    <property type="match status" value="1"/>
</dbReference>
<dbReference type="OMA" id="WIMKSAC"/>
<keyword evidence="9" id="KW-1071">Ligand-gated ion channel</keyword>
<keyword evidence="14" id="KW-1185">Reference proteome</keyword>
<evidence type="ECO:0000256" key="6">
    <source>
        <dbReference type="ARBA" id="ARBA00023136"/>
    </source>
</evidence>
<keyword evidence="10" id="KW-0407">Ion channel</keyword>
<dbReference type="Gene3D" id="3.40.190.10">
    <property type="entry name" value="Periplasmic binding protein-like II"/>
    <property type="match status" value="2"/>
</dbReference>
<proteinExistence type="predicted"/>
<feature type="non-terminal residue" evidence="13">
    <location>
        <position position="1"/>
    </location>
</feature>
<feature type="transmembrane region" description="Helical" evidence="11">
    <location>
        <begin position="197"/>
        <end position="219"/>
    </location>
</feature>
<evidence type="ECO:0000256" key="9">
    <source>
        <dbReference type="ARBA" id="ARBA00023286"/>
    </source>
</evidence>
<evidence type="ECO:0000313" key="14">
    <source>
        <dbReference type="Proteomes" id="UP000824469"/>
    </source>
</evidence>
<protein>
    <recommendedName>
        <fullName evidence="12">Ionotropic glutamate receptor C-terminal domain-containing protein</fullName>
    </recommendedName>
</protein>
<dbReference type="FunFam" id="3.40.190.10:FF:000039">
    <property type="entry name" value="Glutamate receptor"/>
    <property type="match status" value="1"/>
</dbReference>
<evidence type="ECO:0000256" key="1">
    <source>
        <dbReference type="ARBA" id="ARBA00004141"/>
    </source>
</evidence>
<evidence type="ECO:0000256" key="8">
    <source>
        <dbReference type="ARBA" id="ARBA00023180"/>
    </source>
</evidence>
<dbReference type="Proteomes" id="UP000824469">
    <property type="component" value="Unassembled WGS sequence"/>
</dbReference>
<keyword evidence="7" id="KW-0675">Receptor</keyword>
<feature type="transmembrane region" description="Helical" evidence="11">
    <location>
        <begin position="21"/>
        <end position="45"/>
    </location>
</feature>
<evidence type="ECO:0000259" key="12">
    <source>
        <dbReference type="SMART" id="SM00079"/>
    </source>
</evidence>
<dbReference type="Gene3D" id="1.10.287.70">
    <property type="match status" value="1"/>
</dbReference>
<accession>A0AA38FY12</accession>
<keyword evidence="6 11" id="KW-0472">Membrane</keyword>
<name>A0AA38FY12_TAXCH</name>
<evidence type="ECO:0000256" key="10">
    <source>
        <dbReference type="ARBA" id="ARBA00023303"/>
    </source>
</evidence>
<keyword evidence="3 11" id="KW-0812">Transmembrane</keyword>
<keyword evidence="2" id="KW-0813">Transport</keyword>